<keyword evidence="2" id="KW-1133">Transmembrane helix</keyword>
<sequence length="132" mass="15499">MKKTWVKRENIFYVPFYKQKSKLFFLCIFFLGIIFFIYQAVTISDLPPSWSLESTLEDLRKKHKQMQASLGQKQTDNDSGGGDRDPNTSTDSSIKIIRHATKMIRRWSISYVIARLSRLTYTDTWVGTQYKT</sequence>
<dbReference type="AlphaFoldDB" id="A0A1I8QCQ7"/>
<evidence type="ECO:0000256" key="2">
    <source>
        <dbReference type="SAM" id="Phobius"/>
    </source>
</evidence>
<dbReference type="OrthoDB" id="28322at2759"/>
<gene>
    <name evidence="3" type="primary">106095804</name>
</gene>
<keyword evidence="2" id="KW-0472">Membrane</keyword>
<accession>A0A1I8QCQ7</accession>
<organism evidence="3 4">
    <name type="scientific">Stomoxys calcitrans</name>
    <name type="common">Stable fly</name>
    <name type="synonym">Conops calcitrans</name>
    <dbReference type="NCBI Taxonomy" id="35570"/>
    <lineage>
        <taxon>Eukaryota</taxon>
        <taxon>Metazoa</taxon>
        <taxon>Ecdysozoa</taxon>
        <taxon>Arthropoda</taxon>
        <taxon>Hexapoda</taxon>
        <taxon>Insecta</taxon>
        <taxon>Pterygota</taxon>
        <taxon>Neoptera</taxon>
        <taxon>Endopterygota</taxon>
        <taxon>Diptera</taxon>
        <taxon>Brachycera</taxon>
        <taxon>Muscomorpha</taxon>
        <taxon>Muscoidea</taxon>
        <taxon>Muscidae</taxon>
        <taxon>Stomoxys</taxon>
    </lineage>
</organism>
<feature type="region of interest" description="Disordered" evidence="1">
    <location>
        <begin position="63"/>
        <end position="94"/>
    </location>
</feature>
<dbReference type="EnsemblMetazoa" id="SCAU015912-RA">
    <property type="protein sequence ID" value="SCAU015912-PA"/>
    <property type="gene ID" value="SCAU015912"/>
</dbReference>
<dbReference type="VEuPathDB" id="VectorBase:SCAU015912"/>
<evidence type="ECO:0000313" key="4">
    <source>
        <dbReference type="Proteomes" id="UP000095300"/>
    </source>
</evidence>
<feature type="compositionally biased region" description="Polar residues" evidence="1">
    <location>
        <begin position="66"/>
        <end position="78"/>
    </location>
</feature>
<dbReference type="STRING" id="35570.A0A1I8QCQ7"/>
<dbReference type="Proteomes" id="UP000095300">
    <property type="component" value="Unassembled WGS sequence"/>
</dbReference>
<feature type="transmembrane region" description="Helical" evidence="2">
    <location>
        <begin position="21"/>
        <end position="41"/>
    </location>
</feature>
<name>A0A1I8QCQ7_STOCA</name>
<evidence type="ECO:0000313" key="3">
    <source>
        <dbReference type="EnsemblMetazoa" id="SCAU015912-PA"/>
    </source>
</evidence>
<reference evidence="3" key="1">
    <citation type="submission" date="2020-05" db="UniProtKB">
        <authorList>
            <consortium name="EnsemblMetazoa"/>
        </authorList>
    </citation>
    <scope>IDENTIFICATION</scope>
    <source>
        <strain evidence="3">USDA</strain>
    </source>
</reference>
<evidence type="ECO:0000256" key="1">
    <source>
        <dbReference type="SAM" id="MobiDB-lite"/>
    </source>
</evidence>
<protein>
    <submittedName>
        <fullName evidence="3">Uncharacterized protein</fullName>
    </submittedName>
</protein>
<keyword evidence="4" id="KW-1185">Reference proteome</keyword>
<proteinExistence type="predicted"/>
<keyword evidence="2" id="KW-0812">Transmembrane</keyword>